<feature type="domain" description="RRM" evidence="3">
    <location>
        <begin position="50"/>
        <end position="140"/>
    </location>
</feature>
<organism evidence="4 5">
    <name type="scientific">Lactuca virosa</name>
    <dbReference type="NCBI Taxonomy" id="75947"/>
    <lineage>
        <taxon>Eukaryota</taxon>
        <taxon>Viridiplantae</taxon>
        <taxon>Streptophyta</taxon>
        <taxon>Embryophyta</taxon>
        <taxon>Tracheophyta</taxon>
        <taxon>Spermatophyta</taxon>
        <taxon>Magnoliopsida</taxon>
        <taxon>eudicotyledons</taxon>
        <taxon>Gunneridae</taxon>
        <taxon>Pentapetalae</taxon>
        <taxon>asterids</taxon>
        <taxon>campanulids</taxon>
        <taxon>Asterales</taxon>
        <taxon>Asteraceae</taxon>
        <taxon>Cichorioideae</taxon>
        <taxon>Cichorieae</taxon>
        <taxon>Lactucinae</taxon>
        <taxon>Lactuca</taxon>
    </lineage>
</organism>
<evidence type="ECO:0000313" key="4">
    <source>
        <dbReference type="EMBL" id="CAH1414046.1"/>
    </source>
</evidence>
<dbReference type="Proteomes" id="UP001157418">
    <property type="component" value="Unassembled WGS sequence"/>
</dbReference>
<evidence type="ECO:0000313" key="5">
    <source>
        <dbReference type="Proteomes" id="UP001157418"/>
    </source>
</evidence>
<comment type="caution">
    <text evidence="4">The sequence shown here is derived from an EMBL/GenBank/DDBJ whole genome shotgun (WGS) entry which is preliminary data.</text>
</comment>
<protein>
    <recommendedName>
        <fullName evidence="3">RRM domain-containing protein</fullName>
    </recommendedName>
</protein>
<dbReference type="InterPro" id="IPR012677">
    <property type="entry name" value="Nucleotide-bd_a/b_plait_sf"/>
</dbReference>
<dbReference type="InterPro" id="IPR035979">
    <property type="entry name" value="RBD_domain_sf"/>
</dbReference>
<proteinExistence type="predicted"/>
<evidence type="ECO:0000259" key="3">
    <source>
        <dbReference type="PROSITE" id="PS50102"/>
    </source>
</evidence>
<dbReference type="AlphaFoldDB" id="A0AAU9LKU4"/>
<keyword evidence="5" id="KW-1185">Reference proteome</keyword>
<dbReference type="SMART" id="SM00360">
    <property type="entry name" value="RRM"/>
    <property type="match status" value="1"/>
</dbReference>
<dbReference type="EMBL" id="CAKMRJ010000001">
    <property type="protein sequence ID" value="CAH1414046.1"/>
    <property type="molecule type" value="Genomic_DNA"/>
</dbReference>
<gene>
    <name evidence="4" type="ORF">LVIROSA_LOCUS1981</name>
</gene>
<dbReference type="Pfam" id="PF00076">
    <property type="entry name" value="RRM_1"/>
    <property type="match status" value="1"/>
</dbReference>
<dbReference type="PROSITE" id="PS50102">
    <property type="entry name" value="RRM"/>
    <property type="match status" value="1"/>
</dbReference>
<evidence type="ECO:0000256" key="1">
    <source>
        <dbReference type="PROSITE-ProRule" id="PRU00176"/>
    </source>
</evidence>
<keyword evidence="1" id="KW-0694">RNA-binding</keyword>
<dbReference type="Gene3D" id="3.30.70.330">
    <property type="match status" value="1"/>
</dbReference>
<evidence type="ECO:0000256" key="2">
    <source>
        <dbReference type="SAM" id="MobiDB-lite"/>
    </source>
</evidence>
<accession>A0AAU9LKU4</accession>
<sequence length="141" mass="16831">MSREGEFNWRHVGRRKDGRGKFGYESVKDPGQHRSGRNDSKFDDVNRISVSFYVTNLPSDLHPRDLWKRCENLGTVVDTYIARKRSKMGRRFGFVRFIKVINSQELERRFCEIWFGNYHVFASLARFKRNDEVSIQHRKSQ</sequence>
<dbReference type="SUPFAM" id="SSF54928">
    <property type="entry name" value="RNA-binding domain, RBD"/>
    <property type="match status" value="1"/>
</dbReference>
<name>A0AAU9LKU4_9ASTR</name>
<feature type="compositionally biased region" description="Basic and acidic residues" evidence="2">
    <location>
        <begin position="19"/>
        <end position="42"/>
    </location>
</feature>
<dbReference type="GO" id="GO:0003723">
    <property type="term" value="F:RNA binding"/>
    <property type="evidence" value="ECO:0007669"/>
    <property type="project" value="UniProtKB-UniRule"/>
</dbReference>
<feature type="region of interest" description="Disordered" evidence="2">
    <location>
        <begin position="1"/>
        <end position="42"/>
    </location>
</feature>
<reference evidence="4 5" key="1">
    <citation type="submission" date="2022-01" db="EMBL/GenBank/DDBJ databases">
        <authorList>
            <person name="Xiong W."/>
            <person name="Schranz E."/>
        </authorList>
    </citation>
    <scope>NUCLEOTIDE SEQUENCE [LARGE SCALE GENOMIC DNA]</scope>
</reference>
<dbReference type="InterPro" id="IPR000504">
    <property type="entry name" value="RRM_dom"/>
</dbReference>